<feature type="transmembrane region" description="Helical" evidence="5">
    <location>
        <begin position="259"/>
        <end position="284"/>
    </location>
</feature>
<dbReference type="Proteomes" id="UP001432027">
    <property type="component" value="Unassembled WGS sequence"/>
</dbReference>
<feature type="chain" id="PRO_5043372057" description="Major facilitator superfamily (MFS) profile domain-containing protein" evidence="6">
    <location>
        <begin position="25"/>
        <end position="429"/>
    </location>
</feature>
<evidence type="ECO:0000256" key="6">
    <source>
        <dbReference type="SAM" id="SignalP"/>
    </source>
</evidence>
<dbReference type="GO" id="GO:0022857">
    <property type="term" value="F:transmembrane transporter activity"/>
    <property type="evidence" value="ECO:0007669"/>
    <property type="project" value="InterPro"/>
</dbReference>
<evidence type="ECO:0000256" key="5">
    <source>
        <dbReference type="SAM" id="Phobius"/>
    </source>
</evidence>
<feature type="transmembrane region" description="Helical" evidence="5">
    <location>
        <begin position="343"/>
        <end position="362"/>
    </location>
</feature>
<dbReference type="GO" id="GO:0006820">
    <property type="term" value="P:monoatomic anion transport"/>
    <property type="evidence" value="ECO:0007669"/>
    <property type="project" value="TreeGrafter"/>
</dbReference>
<reference evidence="8" key="1">
    <citation type="submission" date="2023-10" db="EMBL/GenBank/DDBJ databases">
        <title>Genome assembly of Pristionchus species.</title>
        <authorList>
            <person name="Yoshida K."/>
            <person name="Sommer R.J."/>
        </authorList>
    </citation>
    <scope>NUCLEOTIDE SEQUENCE</scope>
    <source>
        <strain evidence="8">RS0144</strain>
    </source>
</reference>
<gene>
    <name evidence="8" type="ORF">PENTCL1PPCAC_29762</name>
</gene>
<dbReference type="PANTHER" id="PTHR11662:SF405">
    <property type="entry name" value="PROTEIN CBG12249"/>
    <property type="match status" value="1"/>
</dbReference>
<feature type="transmembrane region" description="Helical" evidence="5">
    <location>
        <begin position="82"/>
        <end position="102"/>
    </location>
</feature>
<dbReference type="InterPro" id="IPR020846">
    <property type="entry name" value="MFS_dom"/>
</dbReference>
<organism evidence="8 9">
    <name type="scientific">Pristionchus entomophagus</name>
    <dbReference type="NCBI Taxonomy" id="358040"/>
    <lineage>
        <taxon>Eukaryota</taxon>
        <taxon>Metazoa</taxon>
        <taxon>Ecdysozoa</taxon>
        <taxon>Nematoda</taxon>
        <taxon>Chromadorea</taxon>
        <taxon>Rhabditida</taxon>
        <taxon>Rhabditina</taxon>
        <taxon>Diplogasteromorpha</taxon>
        <taxon>Diplogasteroidea</taxon>
        <taxon>Neodiplogasteridae</taxon>
        <taxon>Pristionchus</taxon>
    </lineage>
</organism>
<feature type="transmembrane region" description="Helical" evidence="5">
    <location>
        <begin position="374"/>
        <end position="397"/>
    </location>
</feature>
<keyword evidence="4 5" id="KW-0472">Membrane</keyword>
<feature type="non-terminal residue" evidence="8">
    <location>
        <position position="429"/>
    </location>
</feature>
<evidence type="ECO:0000256" key="2">
    <source>
        <dbReference type="ARBA" id="ARBA00022692"/>
    </source>
</evidence>
<accession>A0AAV5UMM3</accession>
<name>A0AAV5UMM3_9BILA</name>
<feature type="transmembrane region" description="Helical" evidence="5">
    <location>
        <begin position="204"/>
        <end position="223"/>
    </location>
</feature>
<dbReference type="InterPro" id="IPR011701">
    <property type="entry name" value="MFS"/>
</dbReference>
<dbReference type="GO" id="GO:0016020">
    <property type="term" value="C:membrane"/>
    <property type="evidence" value="ECO:0007669"/>
    <property type="project" value="UniProtKB-SubCell"/>
</dbReference>
<feature type="domain" description="Major facilitator superfamily (MFS) profile" evidence="7">
    <location>
        <begin position="11"/>
        <end position="429"/>
    </location>
</feature>
<dbReference type="Pfam" id="PF07690">
    <property type="entry name" value="MFS_1"/>
    <property type="match status" value="1"/>
</dbReference>
<dbReference type="FunFam" id="1.20.1250.20:FF:000941">
    <property type="entry name" value="Uncharacterized protein"/>
    <property type="match status" value="1"/>
</dbReference>
<evidence type="ECO:0000256" key="3">
    <source>
        <dbReference type="ARBA" id="ARBA00022989"/>
    </source>
</evidence>
<evidence type="ECO:0000313" key="9">
    <source>
        <dbReference type="Proteomes" id="UP001432027"/>
    </source>
</evidence>
<feature type="signal peptide" evidence="6">
    <location>
        <begin position="1"/>
        <end position="24"/>
    </location>
</feature>
<keyword evidence="6" id="KW-0732">Signal</keyword>
<dbReference type="Gene3D" id="1.20.1250.20">
    <property type="entry name" value="MFS general substrate transporter like domains"/>
    <property type="match status" value="2"/>
</dbReference>
<keyword evidence="9" id="KW-1185">Reference proteome</keyword>
<feature type="transmembrane region" description="Helical" evidence="5">
    <location>
        <begin position="141"/>
        <end position="159"/>
    </location>
</feature>
<feature type="non-terminal residue" evidence="8">
    <location>
        <position position="1"/>
    </location>
</feature>
<dbReference type="AlphaFoldDB" id="A0AAV5UMM3"/>
<dbReference type="PROSITE" id="PS50850">
    <property type="entry name" value="MFS"/>
    <property type="match status" value="1"/>
</dbReference>
<keyword evidence="2 5" id="KW-0812">Transmembrane</keyword>
<keyword evidence="3 5" id="KW-1133">Transmembrane helix</keyword>
<dbReference type="InterPro" id="IPR036259">
    <property type="entry name" value="MFS_trans_sf"/>
</dbReference>
<comment type="caution">
    <text evidence="8">The sequence shown here is derived from an EMBL/GenBank/DDBJ whole genome shotgun (WGS) entry which is preliminary data.</text>
</comment>
<comment type="subcellular location">
    <subcellularLocation>
        <location evidence="1">Membrane</location>
        <topology evidence="1">Multi-pass membrane protein</topology>
    </subcellularLocation>
</comment>
<dbReference type="PANTHER" id="PTHR11662">
    <property type="entry name" value="SOLUTE CARRIER FAMILY 17"/>
    <property type="match status" value="1"/>
</dbReference>
<feature type="transmembrane region" description="Helical" evidence="5">
    <location>
        <begin position="304"/>
        <end position="322"/>
    </location>
</feature>
<feature type="transmembrane region" description="Helical" evidence="5">
    <location>
        <begin position="171"/>
        <end position="192"/>
    </location>
</feature>
<protein>
    <recommendedName>
        <fullName evidence="7">Major facilitator superfamily (MFS) profile domain-containing protein</fullName>
    </recommendedName>
</protein>
<dbReference type="EMBL" id="BTSX01000006">
    <property type="protein sequence ID" value="GMT07588.1"/>
    <property type="molecule type" value="Genomic_DNA"/>
</dbReference>
<feature type="transmembrane region" description="Helical" evidence="5">
    <location>
        <begin position="109"/>
        <end position="129"/>
    </location>
</feature>
<evidence type="ECO:0000256" key="1">
    <source>
        <dbReference type="ARBA" id="ARBA00004141"/>
    </source>
</evidence>
<dbReference type="SUPFAM" id="SSF103473">
    <property type="entry name" value="MFS general substrate transporter"/>
    <property type="match status" value="1"/>
</dbReference>
<dbReference type="FunFam" id="1.20.1250.20:FF:000355">
    <property type="entry name" value="SLC (SoLute Carrier) homolog"/>
    <property type="match status" value="1"/>
</dbReference>
<evidence type="ECO:0000256" key="4">
    <source>
        <dbReference type="ARBA" id="ARBA00023136"/>
    </source>
</evidence>
<evidence type="ECO:0000313" key="8">
    <source>
        <dbReference type="EMBL" id="GMT07588.1"/>
    </source>
</evidence>
<proteinExistence type="predicted"/>
<sequence length="429" mass="46157">LFSLKSHRLRICLFLLLALYMGSANRMALSTGIVCMVNVSTAVQHDVNVSYASECVRPGLQNIDDDLAVEGHLAWTPSQQSFLLSSSFYGSFVTIFVSGALVDRFSPKRILSVGLTVSAVLTVLAPFLAETSYEVLVGSRIIIGMAESFINPSINMLACRWFPTSEKTTLAALYTSGLQFAAGGASLLAAQICRSTTLQGWPSIFYIFGVVTLVFVVVWLIFVNDRPSASRWTSENEKKYLEEHIVAPKKKPSLRTSPWCALATSLPVHSIMFCSFAFGFSTSTMQAYLPTYLREQLALPVDKIGLYTLAPFVAQIIAKTICGPLTDYVARKGICSLTTATRIAQSLGSFGASGALMAFAYFPTCSNPGVALPILIVYGTVYAGGVCGFYTSLLTIAPTFTGTLSALSGLFTMVAMIASSTLVTTLTTM</sequence>
<dbReference type="InterPro" id="IPR050382">
    <property type="entry name" value="MFS_Na/Anion_cotransporter"/>
</dbReference>
<evidence type="ECO:0000259" key="7">
    <source>
        <dbReference type="PROSITE" id="PS50850"/>
    </source>
</evidence>
<feature type="transmembrane region" description="Helical" evidence="5">
    <location>
        <begin position="404"/>
        <end position="426"/>
    </location>
</feature>